<evidence type="ECO:0000313" key="2">
    <source>
        <dbReference type="Proteomes" id="UP000808349"/>
    </source>
</evidence>
<comment type="caution">
    <text evidence="1">The sequence shown here is derived from an EMBL/GenBank/DDBJ whole genome shotgun (WGS) entry which is preliminary data.</text>
</comment>
<accession>A0A9D7XGB5</accession>
<sequence>MKILLFIFSWLFINTSIYSQNNIEFSKQYCVSSLQDLKLYYSTHNSLENSDYISNHVDSIIDHLYNIYFHRDDSLVSFINSMGDLIQLRVVDGMTNINSPEKSLLFYLEMYIKSLNFEYLQGIERAREILNQGGNNLNLLSQGMNNLTVEDFMQLFNQRDSIDKTTLLDISLKKFNKTQLDTIFEQIENEIYNSIHLLCIKLNYSELFPTDQRDSMKVLIKSRFEAIMDTTNVSDLLAYDSRFNNSKNWLAKVIKKYEDFDNLEPELDSIEIKHRQEIDEWIANLDWNRMDKNYKAYLENMIQTGEVYNIHFFDPTDPRHTAAQLLDYYQHADTTLNSNSGRHNGKIGDDGRRFDTLNNQELIDLLSTYNYQLIADTLVTEADLNSTAQIIHLRKITQLIGDRIITGTFVLDTSQAKEINRLLSFCEQVLAMDTSRAWSEECFSLVFRVWWPFQPMLRSWLTSSNEKLASYSKYYLHKLINETMALELVQLSGEAFDQGNRPLAERYMAPLQSIDSQWALKDNDRMPPRRFVNRTFDESIRWWEEFILPGMVRIGWRVKK</sequence>
<dbReference type="EMBL" id="JADKFW010000021">
    <property type="protein sequence ID" value="MBK9719576.1"/>
    <property type="molecule type" value="Genomic_DNA"/>
</dbReference>
<name>A0A9D7XGB5_9BACT</name>
<protein>
    <submittedName>
        <fullName evidence="1">Uncharacterized protein</fullName>
    </submittedName>
</protein>
<gene>
    <name evidence="1" type="ORF">IPO85_19075</name>
</gene>
<reference evidence="1 2" key="1">
    <citation type="submission" date="2020-10" db="EMBL/GenBank/DDBJ databases">
        <title>Connecting structure to function with the recovery of over 1000 high-quality activated sludge metagenome-assembled genomes encoding full-length rRNA genes using long-read sequencing.</title>
        <authorList>
            <person name="Singleton C.M."/>
            <person name="Petriglieri F."/>
            <person name="Kristensen J.M."/>
            <person name="Kirkegaard R.H."/>
            <person name="Michaelsen T.Y."/>
            <person name="Andersen M.H."/>
            <person name="Karst S.M."/>
            <person name="Dueholm M.S."/>
            <person name="Nielsen P.H."/>
            <person name="Albertsen M."/>
        </authorList>
    </citation>
    <scope>NUCLEOTIDE SEQUENCE [LARGE SCALE GENOMIC DNA]</scope>
    <source>
        <strain evidence="1">Ribe_18-Q3-R11-54_BAT3C.373</strain>
    </source>
</reference>
<dbReference type="Proteomes" id="UP000808349">
    <property type="component" value="Unassembled WGS sequence"/>
</dbReference>
<organism evidence="1 2">
    <name type="scientific">Candidatus Defluviibacterium haderslevense</name>
    <dbReference type="NCBI Taxonomy" id="2981993"/>
    <lineage>
        <taxon>Bacteria</taxon>
        <taxon>Pseudomonadati</taxon>
        <taxon>Bacteroidota</taxon>
        <taxon>Saprospiria</taxon>
        <taxon>Saprospirales</taxon>
        <taxon>Saprospiraceae</taxon>
        <taxon>Candidatus Defluviibacterium</taxon>
    </lineage>
</organism>
<dbReference type="AlphaFoldDB" id="A0A9D7XGB5"/>
<proteinExistence type="predicted"/>
<evidence type="ECO:0000313" key="1">
    <source>
        <dbReference type="EMBL" id="MBK9719576.1"/>
    </source>
</evidence>